<dbReference type="Proteomes" id="UP000298663">
    <property type="component" value="Unassembled WGS sequence"/>
</dbReference>
<evidence type="ECO:0000256" key="2">
    <source>
        <dbReference type="PROSITE-ProRule" id="PRU00089"/>
    </source>
</evidence>
<dbReference type="Gene3D" id="1.10.10.10">
    <property type="entry name" value="Winged helix-like DNA-binding domain superfamily/Winged helix DNA-binding domain"/>
    <property type="match status" value="1"/>
</dbReference>
<comment type="caution">
    <text evidence="5">The sequence shown here is derived from an EMBL/GenBank/DDBJ whole genome shotgun (WGS) entry which is preliminary data.</text>
</comment>
<organism evidence="5 6">
    <name type="scientific">Steinernema carpocapsae</name>
    <name type="common">Entomopathogenic nematode</name>
    <dbReference type="NCBI Taxonomy" id="34508"/>
    <lineage>
        <taxon>Eukaryota</taxon>
        <taxon>Metazoa</taxon>
        <taxon>Ecdysozoa</taxon>
        <taxon>Nematoda</taxon>
        <taxon>Chromadorea</taxon>
        <taxon>Rhabditida</taxon>
        <taxon>Tylenchina</taxon>
        <taxon>Panagrolaimomorpha</taxon>
        <taxon>Strongyloidoidea</taxon>
        <taxon>Steinernematidae</taxon>
        <taxon>Steinernema</taxon>
    </lineage>
</organism>
<dbReference type="GO" id="GO:0005634">
    <property type="term" value="C:nucleus"/>
    <property type="evidence" value="ECO:0007669"/>
    <property type="project" value="UniProtKB-SubCell"/>
</dbReference>
<dbReference type="InterPro" id="IPR001766">
    <property type="entry name" value="Fork_head_dom"/>
</dbReference>
<proteinExistence type="predicted"/>
<gene>
    <name evidence="5" type="ORF">L596_007967</name>
</gene>
<evidence type="ECO:0000313" key="5">
    <source>
        <dbReference type="EMBL" id="TKR93534.1"/>
    </source>
</evidence>
<protein>
    <recommendedName>
        <fullName evidence="4">Fork-head domain-containing protein</fullName>
    </recommendedName>
</protein>
<accession>A0A4U5PC20</accession>
<feature type="DNA-binding region" description="Fork-head" evidence="2">
    <location>
        <begin position="11"/>
        <end position="117"/>
    </location>
</feature>
<feature type="compositionally biased region" description="Polar residues" evidence="3">
    <location>
        <begin position="389"/>
        <end position="406"/>
    </location>
</feature>
<dbReference type="PROSITE" id="PS50039">
    <property type="entry name" value="FORK_HEAD_3"/>
    <property type="match status" value="1"/>
</dbReference>
<name>A0A4U5PC20_STECR</name>
<keyword evidence="2" id="KW-0539">Nucleus</keyword>
<feature type="compositionally biased region" description="Low complexity" evidence="3">
    <location>
        <begin position="407"/>
        <end position="416"/>
    </location>
</feature>
<reference evidence="5 6" key="1">
    <citation type="journal article" date="2015" name="Genome Biol.">
        <title>Comparative genomics of Steinernema reveals deeply conserved gene regulatory networks.</title>
        <authorList>
            <person name="Dillman A.R."/>
            <person name="Macchietto M."/>
            <person name="Porter C.F."/>
            <person name="Rogers A."/>
            <person name="Williams B."/>
            <person name="Antoshechkin I."/>
            <person name="Lee M.M."/>
            <person name="Goodwin Z."/>
            <person name="Lu X."/>
            <person name="Lewis E.E."/>
            <person name="Goodrich-Blair H."/>
            <person name="Stock S.P."/>
            <person name="Adams B.J."/>
            <person name="Sternberg P.W."/>
            <person name="Mortazavi A."/>
        </authorList>
    </citation>
    <scope>NUCLEOTIDE SEQUENCE [LARGE SCALE GENOMIC DNA]</scope>
    <source>
        <strain evidence="5 6">ALL</strain>
    </source>
</reference>
<feature type="compositionally biased region" description="Polar residues" evidence="3">
    <location>
        <begin position="347"/>
        <end position="381"/>
    </location>
</feature>
<dbReference type="EMBL" id="AZBU02000002">
    <property type="protein sequence ID" value="TKR93534.1"/>
    <property type="molecule type" value="Genomic_DNA"/>
</dbReference>
<reference evidence="5 6" key="2">
    <citation type="journal article" date="2019" name="G3 (Bethesda)">
        <title>Hybrid Assembly of the Genome of the Entomopathogenic Nematode Steinernema carpocapsae Identifies the X-Chromosome.</title>
        <authorList>
            <person name="Serra L."/>
            <person name="Macchietto M."/>
            <person name="Macias-Munoz A."/>
            <person name="McGill C.J."/>
            <person name="Rodriguez I.M."/>
            <person name="Rodriguez B."/>
            <person name="Murad R."/>
            <person name="Mortazavi A."/>
        </authorList>
    </citation>
    <scope>NUCLEOTIDE SEQUENCE [LARGE SCALE GENOMIC DNA]</scope>
    <source>
        <strain evidence="5 6">ALL</strain>
    </source>
</reference>
<dbReference type="GO" id="GO:0003700">
    <property type="term" value="F:DNA-binding transcription factor activity"/>
    <property type="evidence" value="ECO:0007669"/>
    <property type="project" value="InterPro"/>
</dbReference>
<feature type="region of interest" description="Disordered" evidence="3">
    <location>
        <begin position="347"/>
        <end position="434"/>
    </location>
</feature>
<keyword evidence="6" id="KW-1185">Reference proteome</keyword>
<comment type="subcellular location">
    <subcellularLocation>
        <location evidence="2">Nucleus</location>
    </subcellularLocation>
</comment>
<keyword evidence="1 2" id="KW-0238">DNA-binding</keyword>
<sequence length="434" mass="49682">MAHRSQHKQNEYGLSYPGMIVLAILNSDCMINNGFCPKALCIKDIYTFLKIHVRPIKEMSPSEWERTERVLRHSLSQTSYFQRFQYEKNGQTFVYPSKMSGADKGGMWTICPAEGESHDRCQKRIDKVFKPARQEIFVKYLYNPNIMEHLKNGSWGWQDPSGLMIPQSEATQKAVKQRREDGMQMPMVMPPSQMAPPMAYYVPMDSQNPPLAMLEYAPSQHSVYQPMTSQQAAPKNSEVVEEEHNNENNIRCSDGVENTLTGSLEQKEQKFQQPQSMTWAQNNVSYSQPYGGYYNSYPSQYMVPMGSYNPYAPSPSYSVVQSLPLSARSQSQPQSPIDLQYYQLSSQQPNPSMFSQQSTCHTPQHFPGQTQLKPEISSPSNHGPAVYNVDTQSSFEQQLESQIPPFQSSQVSQQQSKYEEMTPYQRLFPDEELN</sequence>
<evidence type="ECO:0000256" key="1">
    <source>
        <dbReference type="ARBA" id="ARBA00023125"/>
    </source>
</evidence>
<evidence type="ECO:0000259" key="4">
    <source>
        <dbReference type="PROSITE" id="PS50039"/>
    </source>
</evidence>
<dbReference type="InterPro" id="IPR036388">
    <property type="entry name" value="WH-like_DNA-bd_sf"/>
</dbReference>
<dbReference type="GO" id="GO:0043565">
    <property type="term" value="F:sequence-specific DNA binding"/>
    <property type="evidence" value="ECO:0007669"/>
    <property type="project" value="InterPro"/>
</dbReference>
<dbReference type="AlphaFoldDB" id="A0A4U5PC20"/>
<evidence type="ECO:0000256" key="3">
    <source>
        <dbReference type="SAM" id="MobiDB-lite"/>
    </source>
</evidence>
<feature type="domain" description="Fork-head" evidence="4">
    <location>
        <begin position="11"/>
        <end position="117"/>
    </location>
</feature>
<evidence type="ECO:0000313" key="6">
    <source>
        <dbReference type="Proteomes" id="UP000298663"/>
    </source>
</evidence>